<dbReference type="EMBL" id="CP063845">
    <property type="protein sequence ID" value="UFP94158.1"/>
    <property type="molecule type" value="Genomic_DNA"/>
</dbReference>
<feature type="region of interest" description="Disordered" evidence="1">
    <location>
        <begin position="164"/>
        <end position="205"/>
    </location>
</feature>
<dbReference type="Proteomes" id="UP001054846">
    <property type="component" value="Chromosome"/>
</dbReference>
<proteinExistence type="predicted"/>
<accession>A0ABY3PKT6</accession>
<name>A0ABY3PKT6_9CYAN</name>
<evidence type="ECO:0000256" key="1">
    <source>
        <dbReference type="SAM" id="MobiDB-lite"/>
    </source>
</evidence>
<protein>
    <submittedName>
        <fullName evidence="2">Uncharacterized protein</fullName>
    </submittedName>
</protein>
<sequence>MNSSSKAGGRPSPQITFLIQIVELNGIGLQVLSKAKLAKITTAEPSAAAYQGDNRLRELIFEQVRAGHGSVVVDTELTVSSGQQGDFNSQTDVNYSVSNPNSKEAPAFATLRSGTALTLRPTVLPGKKILTYQGRCFLSSGARTVIRAAIGHWQAKHFQYTDIPSKPDPCFRQSDQPRHQRAHRRQPSGADYLDYPEASERDVRL</sequence>
<keyword evidence="3" id="KW-1185">Reference proteome</keyword>
<organism evidence="2 3">
    <name type="scientific">Gloeobacter morelensis MG652769</name>
    <dbReference type="NCBI Taxonomy" id="2781736"/>
    <lineage>
        <taxon>Bacteria</taxon>
        <taxon>Bacillati</taxon>
        <taxon>Cyanobacteriota</taxon>
        <taxon>Cyanophyceae</taxon>
        <taxon>Gloeobacterales</taxon>
        <taxon>Gloeobacteraceae</taxon>
        <taxon>Gloeobacter</taxon>
        <taxon>Gloeobacter morelensis</taxon>
    </lineage>
</organism>
<reference evidence="2 3" key="1">
    <citation type="journal article" date="2021" name="Genome Biol. Evol.">
        <title>Complete Genome Sequencing of a Novel Gloeobacter Species from a Waterfall Cave in Mexico.</title>
        <authorList>
            <person name="Saw J.H."/>
            <person name="Cardona T."/>
            <person name="Montejano G."/>
        </authorList>
    </citation>
    <scope>NUCLEOTIDE SEQUENCE [LARGE SCALE GENOMIC DNA]</scope>
    <source>
        <strain evidence="2">MG652769</strain>
    </source>
</reference>
<dbReference type="RefSeq" id="WP_230841215.1">
    <property type="nucleotide sequence ID" value="NZ_CP063845.1"/>
</dbReference>
<gene>
    <name evidence="2" type="ORF">ISF26_20740</name>
</gene>
<evidence type="ECO:0000313" key="3">
    <source>
        <dbReference type="Proteomes" id="UP001054846"/>
    </source>
</evidence>
<evidence type="ECO:0000313" key="2">
    <source>
        <dbReference type="EMBL" id="UFP94158.1"/>
    </source>
</evidence>